<dbReference type="InterPro" id="IPR016166">
    <property type="entry name" value="FAD-bd_PCMH"/>
</dbReference>
<dbReference type="GO" id="GO:0071949">
    <property type="term" value="F:FAD binding"/>
    <property type="evidence" value="ECO:0007669"/>
    <property type="project" value="InterPro"/>
</dbReference>
<dbReference type="Proteomes" id="UP001138997">
    <property type="component" value="Unassembled WGS sequence"/>
</dbReference>
<protein>
    <submittedName>
        <fullName evidence="2">FAD binding domain-containing protein</fullName>
    </submittedName>
</protein>
<name>A0A9X1N7B0_9ACTN</name>
<dbReference type="PROSITE" id="PS51387">
    <property type="entry name" value="FAD_PCMH"/>
    <property type="match status" value="1"/>
</dbReference>
<dbReference type="InterPro" id="IPR051312">
    <property type="entry name" value="Diverse_Substr_Oxidored"/>
</dbReference>
<organism evidence="2 3">
    <name type="scientific">Kineosporia babensis</name>
    <dbReference type="NCBI Taxonomy" id="499548"/>
    <lineage>
        <taxon>Bacteria</taxon>
        <taxon>Bacillati</taxon>
        <taxon>Actinomycetota</taxon>
        <taxon>Actinomycetes</taxon>
        <taxon>Kineosporiales</taxon>
        <taxon>Kineosporiaceae</taxon>
        <taxon>Kineosporia</taxon>
    </lineage>
</organism>
<comment type="caution">
    <text evidence="2">The sequence shown here is derived from an EMBL/GenBank/DDBJ whole genome shotgun (WGS) entry which is preliminary data.</text>
</comment>
<evidence type="ECO:0000259" key="1">
    <source>
        <dbReference type="PROSITE" id="PS51387"/>
    </source>
</evidence>
<feature type="domain" description="FAD-binding PCMH-type" evidence="1">
    <location>
        <begin position="1"/>
        <end position="170"/>
    </location>
</feature>
<dbReference type="GO" id="GO:0016491">
    <property type="term" value="F:oxidoreductase activity"/>
    <property type="evidence" value="ECO:0007669"/>
    <property type="project" value="InterPro"/>
</dbReference>
<evidence type="ECO:0000313" key="3">
    <source>
        <dbReference type="Proteomes" id="UP001138997"/>
    </source>
</evidence>
<dbReference type="EMBL" id="JAJOMB010000001">
    <property type="protein sequence ID" value="MCD5309682.1"/>
    <property type="molecule type" value="Genomic_DNA"/>
</dbReference>
<dbReference type="PANTHER" id="PTHR42659:SF9">
    <property type="entry name" value="XANTHINE DEHYDROGENASE FAD-BINDING SUBUNIT XDHB-RELATED"/>
    <property type="match status" value="1"/>
</dbReference>
<sequence>MDLNRVSAFVCDPGLGDWREGDAWLAGGTWLFSEPQSGTRRLLDLTTLDWPALVTRDDGLEIAATCTIAELYGWRGPAGWTVEPLIRQCCESFLASFKIWNEATVGGNLCNALPAGPMISLTAALDGTCLIQGPSGERQVKAADFVVGDNQHVLEPGEWLRSIHLPATALTGRTAFRRQSLNTYGRSAVLLIGRTMDDRRHLSITAAVKHPVQIEFSGSASAGEVRDAVLEAVPENLWHDDVHGLPAWRKHLTLTYAEEIRQELAQ</sequence>
<dbReference type="PANTHER" id="PTHR42659">
    <property type="entry name" value="XANTHINE DEHYDROGENASE SUBUNIT C-RELATED"/>
    <property type="match status" value="1"/>
</dbReference>
<evidence type="ECO:0000313" key="2">
    <source>
        <dbReference type="EMBL" id="MCD5309682.1"/>
    </source>
</evidence>
<gene>
    <name evidence="2" type="ORF">LR394_02150</name>
</gene>
<dbReference type="Gene3D" id="3.30.465.10">
    <property type="match status" value="1"/>
</dbReference>
<keyword evidence="3" id="KW-1185">Reference proteome</keyword>
<dbReference type="InterPro" id="IPR002346">
    <property type="entry name" value="Mopterin_DH_FAD-bd"/>
</dbReference>
<dbReference type="SUPFAM" id="SSF56176">
    <property type="entry name" value="FAD-binding/transporter-associated domain-like"/>
    <property type="match status" value="1"/>
</dbReference>
<dbReference type="RefSeq" id="WP_231438604.1">
    <property type="nucleotide sequence ID" value="NZ_JAJOMB010000001.1"/>
</dbReference>
<dbReference type="AlphaFoldDB" id="A0A9X1N7B0"/>
<accession>A0A9X1N7B0</accession>
<dbReference type="InterPro" id="IPR036318">
    <property type="entry name" value="FAD-bd_PCMH-like_sf"/>
</dbReference>
<proteinExistence type="predicted"/>
<dbReference type="InterPro" id="IPR016169">
    <property type="entry name" value="FAD-bd_PCMH_sub2"/>
</dbReference>
<reference evidence="2" key="1">
    <citation type="submission" date="2021-11" db="EMBL/GenBank/DDBJ databases">
        <title>Streptomyces corallinus and Kineosporia corallina sp. nov., two new coral-derived marine actinobacteria.</title>
        <authorList>
            <person name="Buangrab K."/>
            <person name="Sutthacheep M."/>
            <person name="Yeemin T."/>
            <person name="Harunari E."/>
            <person name="Igarashi Y."/>
            <person name="Sripreechasak P."/>
            <person name="Kanchanasin P."/>
            <person name="Tanasupawat S."/>
            <person name="Phongsopitanun W."/>
        </authorList>
    </citation>
    <scope>NUCLEOTIDE SEQUENCE</scope>
    <source>
        <strain evidence="2">JCM 31032</strain>
    </source>
</reference>
<dbReference type="Pfam" id="PF00941">
    <property type="entry name" value="FAD_binding_5"/>
    <property type="match status" value="1"/>
</dbReference>